<dbReference type="EMBL" id="FMWD01000001">
    <property type="protein sequence ID" value="SCZ49175.1"/>
    <property type="molecule type" value="Genomic_DNA"/>
</dbReference>
<dbReference type="Proteomes" id="UP000199648">
    <property type="component" value="Unassembled WGS sequence"/>
</dbReference>
<dbReference type="InterPro" id="IPR004509">
    <property type="entry name" value="Competence_ComEA_HhH"/>
</dbReference>
<dbReference type="PANTHER" id="PTHR21180:SF32">
    <property type="entry name" value="ENDONUCLEASE_EXONUCLEASE_PHOSPHATASE FAMILY DOMAIN-CONTAINING PROTEIN 1"/>
    <property type="match status" value="1"/>
</dbReference>
<evidence type="ECO:0000256" key="1">
    <source>
        <dbReference type="SAM" id="SignalP"/>
    </source>
</evidence>
<dbReference type="GO" id="GO:0003677">
    <property type="term" value="F:DNA binding"/>
    <property type="evidence" value="ECO:0007669"/>
    <property type="project" value="InterPro"/>
</dbReference>
<keyword evidence="1" id="KW-0732">Signal</keyword>
<feature type="chain" id="PRO_5011792161" evidence="1">
    <location>
        <begin position="22"/>
        <end position="88"/>
    </location>
</feature>
<dbReference type="InterPro" id="IPR003583">
    <property type="entry name" value="Hlx-hairpin-Hlx_DNA-bd_motif"/>
</dbReference>
<dbReference type="SUPFAM" id="SSF47781">
    <property type="entry name" value="RuvA domain 2-like"/>
    <property type="match status" value="1"/>
</dbReference>
<dbReference type="GO" id="GO:0015628">
    <property type="term" value="P:protein secretion by the type II secretion system"/>
    <property type="evidence" value="ECO:0007669"/>
    <property type="project" value="TreeGrafter"/>
</dbReference>
<evidence type="ECO:0000313" key="3">
    <source>
        <dbReference type="EMBL" id="SCZ49175.1"/>
    </source>
</evidence>
<dbReference type="SMART" id="SM00278">
    <property type="entry name" value="HhH1"/>
    <property type="match status" value="2"/>
</dbReference>
<dbReference type="GO" id="GO:0006281">
    <property type="term" value="P:DNA repair"/>
    <property type="evidence" value="ECO:0007669"/>
    <property type="project" value="InterPro"/>
</dbReference>
<feature type="signal peptide" evidence="1">
    <location>
        <begin position="1"/>
        <end position="21"/>
    </location>
</feature>
<dbReference type="PANTHER" id="PTHR21180">
    <property type="entry name" value="ENDONUCLEASE/EXONUCLEASE/PHOSPHATASE FAMILY DOMAIN-CONTAINING PROTEIN 1"/>
    <property type="match status" value="1"/>
</dbReference>
<dbReference type="STRING" id="415747.SAMN03097708_00078"/>
<feature type="domain" description="Helix-hairpin-helix DNA-binding motif class 1" evidence="2">
    <location>
        <begin position="33"/>
        <end position="52"/>
    </location>
</feature>
<dbReference type="OrthoDB" id="7510573at2"/>
<reference evidence="3 4" key="1">
    <citation type="submission" date="2016-10" db="EMBL/GenBank/DDBJ databases">
        <authorList>
            <person name="de Groot N.N."/>
        </authorList>
    </citation>
    <scope>NUCLEOTIDE SEQUENCE [LARGE SCALE GENOMIC DNA]</scope>
    <source>
        <strain evidence="3 4">HLD2</strain>
    </source>
</reference>
<dbReference type="RefSeq" id="WP_092991485.1">
    <property type="nucleotide sequence ID" value="NZ_FMWD01000001.1"/>
</dbReference>
<dbReference type="GO" id="GO:0015627">
    <property type="term" value="C:type II protein secretion system complex"/>
    <property type="evidence" value="ECO:0007669"/>
    <property type="project" value="TreeGrafter"/>
</dbReference>
<accession>A0A1G5PI32</accession>
<feature type="domain" description="Helix-hairpin-helix DNA-binding motif class 1" evidence="2">
    <location>
        <begin position="63"/>
        <end position="82"/>
    </location>
</feature>
<dbReference type="AlphaFoldDB" id="A0A1G5PI32"/>
<keyword evidence="4" id="KW-1185">Reference proteome</keyword>
<dbReference type="InterPro" id="IPR010994">
    <property type="entry name" value="RuvA_2-like"/>
</dbReference>
<evidence type="ECO:0000313" key="4">
    <source>
        <dbReference type="Proteomes" id="UP000199648"/>
    </source>
</evidence>
<dbReference type="InterPro" id="IPR051675">
    <property type="entry name" value="Endo/Exo/Phosphatase_dom_1"/>
</dbReference>
<organism evidence="3 4">
    <name type="scientific">Thiohalomonas denitrificans</name>
    <dbReference type="NCBI Taxonomy" id="415747"/>
    <lineage>
        <taxon>Bacteria</taxon>
        <taxon>Pseudomonadati</taxon>
        <taxon>Pseudomonadota</taxon>
        <taxon>Gammaproteobacteria</taxon>
        <taxon>Thiohalomonadales</taxon>
        <taxon>Thiohalomonadaceae</taxon>
        <taxon>Thiohalomonas</taxon>
    </lineage>
</organism>
<protein>
    <submittedName>
        <fullName evidence="3">Competence protein ComEA</fullName>
    </submittedName>
</protein>
<dbReference type="Pfam" id="PF12836">
    <property type="entry name" value="HHH_3"/>
    <property type="match status" value="1"/>
</dbReference>
<gene>
    <name evidence="3" type="ORF">SAMN03097708_00078</name>
</gene>
<dbReference type="Gene3D" id="1.10.150.280">
    <property type="entry name" value="AF1531-like domain"/>
    <property type="match status" value="1"/>
</dbReference>
<name>A0A1G5PI32_9GAMM</name>
<evidence type="ECO:0000259" key="2">
    <source>
        <dbReference type="SMART" id="SM00278"/>
    </source>
</evidence>
<dbReference type="NCBIfam" id="TIGR00426">
    <property type="entry name" value="competence protein ComEA helix-hairpin-helix repeat region"/>
    <property type="match status" value="1"/>
</dbReference>
<sequence length="88" mass="9404">MRNFSFIIVAISILFSAAVSAQPVNINTAGPEVLAEAINGVGPARAEAIVAYREQHGPFKSVEDLREIKGIGPVLLESNRDKLLVTSD</sequence>
<proteinExistence type="predicted"/>